<accession>A0A0E9SMS4</accession>
<proteinExistence type="predicted"/>
<sequence>MYLDSNVRITSDHNLSSQIMSVPRSLGVWCVASIDRWVIPLTTSAIFTNTYSAVAINIACPEILYCL</sequence>
<evidence type="ECO:0000313" key="1">
    <source>
        <dbReference type="EMBL" id="JAH42626.1"/>
    </source>
</evidence>
<reference evidence="1" key="1">
    <citation type="submission" date="2014-11" db="EMBL/GenBank/DDBJ databases">
        <authorList>
            <person name="Amaro Gonzalez C."/>
        </authorList>
    </citation>
    <scope>NUCLEOTIDE SEQUENCE</scope>
</reference>
<dbReference type="EMBL" id="GBXM01065951">
    <property type="protein sequence ID" value="JAH42626.1"/>
    <property type="molecule type" value="Transcribed_RNA"/>
</dbReference>
<reference evidence="1" key="2">
    <citation type="journal article" date="2015" name="Fish Shellfish Immunol.">
        <title>Early steps in the European eel (Anguilla anguilla)-Vibrio vulnificus interaction in the gills: Role of the RtxA13 toxin.</title>
        <authorList>
            <person name="Callol A."/>
            <person name="Pajuelo D."/>
            <person name="Ebbesson L."/>
            <person name="Teles M."/>
            <person name="MacKenzie S."/>
            <person name="Amaro C."/>
        </authorList>
    </citation>
    <scope>NUCLEOTIDE SEQUENCE</scope>
</reference>
<dbReference type="AlphaFoldDB" id="A0A0E9SMS4"/>
<name>A0A0E9SMS4_ANGAN</name>
<protein>
    <submittedName>
        <fullName evidence="1">Uncharacterized protein</fullName>
    </submittedName>
</protein>
<organism evidence="1">
    <name type="scientific">Anguilla anguilla</name>
    <name type="common">European freshwater eel</name>
    <name type="synonym">Muraena anguilla</name>
    <dbReference type="NCBI Taxonomy" id="7936"/>
    <lineage>
        <taxon>Eukaryota</taxon>
        <taxon>Metazoa</taxon>
        <taxon>Chordata</taxon>
        <taxon>Craniata</taxon>
        <taxon>Vertebrata</taxon>
        <taxon>Euteleostomi</taxon>
        <taxon>Actinopterygii</taxon>
        <taxon>Neopterygii</taxon>
        <taxon>Teleostei</taxon>
        <taxon>Anguilliformes</taxon>
        <taxon>Anguillidae</taxon>
        <taxon>Anguilla</taxon>
    </lineage>
</organism>